<dbReference type="PANTHER" id="PTHR46580">
    <property type="entry name" value="SENSOR KINASE-RELATED"/>
    <property type="match status" value="1"/>
</dbReference>
<evidence type="ECO:0008006" key="3">
    <source>
        <dbReference type="Google" id="ProtNLM"/>
    </source>
</evidence>
<protein>
    <recommendedName>
        <fullName evidence="3">FG-GAP repeat protein</fullName>
    </recommendedName>
</protein>
<proteinExistence type="predicted"/>
<comment type="caution">
    <text evidence="1">The sequence shown here is derived from an EMBL/GenBank/DDBJ whole genome shotgun (WGS) entry which is preliminary data.</text>
</comment>
<evidence type="ECO:0000313" key="2">
    <source>
        <dbReference type="Proteomes" id="UP000186549"/>
    </source>
</evidence>
<dbReference type="EMBL" id="MNQU01000235">
    <property type="protein sequence ID" value="OKZ32220.1"/>
    <property type="molecule type" value="Genomic_DNA"/>
</dbReference>
<sequence>MLVAAAATALGAGAEATWQINMNSKDFKVGVQAGRGIMADFNNDGRLDIYYSGTGRNDYYDHHGLTNWQNSSNMLYNNGDGTFTEDIITVEPTGEFDQNNLDDEGNPKEIWRYIDPKHGILPTRVGHYATFDYNNDGLVDLLVSGMVTDNNDAGGYYARIPESMKEQWSNGETKWAVMVLYRNIGDGRFVIEDNCNLPPCLAENSYGESMYMSTMAWGDYDHDGYVDVAFSGRLRKSEPGKTENITQLWRNIDGTGKFEQMNIAETKGGAWVDAIEQDGVEIYPEWEIENGFLPLSGNAVMADINNDGWLDLIFDGWVSKVKDGVYEGGSNGRVYLNTDDGKGGRKFVDITASNGMFNLVRSGNTQLADFNGDGYLDIINGGYGDHNFGWKIFFYYNALGNGADIDPEEIFNVAEDMGQYGLPSEDDIHFIVRDFDGDDCLDIIYVGKQDGAIYYGNLAGTFDRSPNFPIRNNDSKDGFECFGDLTGNGLCDRFQTGWKWVHDNAEMDGQNYREILGMDGDWTWAKFVWHNTTDVEIEAPETPANIRTSIDETAKTITIEWDDVESPNCAYNVVVLTPSGKVIANIPVDPMTGALKVAENKNIAIRPFVNKYTLPYNEVGEYKMGVQALSLNNEKASAIAWGQNLVAGVGNITTDLTDNDVKVTVNGNSIVANATANADVKVIDMMGRTIATGVTNTPINVEANGVLIVNVAGKSVKVVK</sequence>
<reference evidence="1 2" key="1">
    <citation type="journal article" date="2016" name="Nat. Biotechnol.">
        <title>Measurement of bacterial replication rates in microbial communities.</title>
        <authorList>
            <person name="Brown C.T."/>
            <person name="Olm M.R."/>
            <person name="Thomas B.C."/>
            <person name="Banfield J.F."/>
        </authorList>
    </citation>
    <scope>NUCLEOTIDE SEQUENCE [LARGE SCALE GENOMIC DNA]</scope>
    <source>
        <strain evidence="1">45_41</strain>
    </source>
</reference>
<accession>A0A1Q6HZZ1</accession>
<dbReference type="Gene3D" id="2.130.10.130">
    <property type="entry name" value="Integrin alpha, N-terminal"/>
    <property type="match status" value="2"/>
</dbReference>
<organism evidence="1 2">
    <name type="scientific">Bacteroides uniformis</name>
    <dbReference type="NCBI Taxonomy" id="820"/>
    <lineage>
        <taxon>Bacteria</taxon>
        <taxon>Pseudomonadati</taxon>
        <taxon>Bacteroidota</taxon>
        <taxon>Bacteroidia</taxon>
        <taxon>Bacteroidales</taxon>
        <taxon>Bacteroidaceae</taxon>
        <taxon>Bacteroides</taxon>
    </lineage>
</organism>
<name>A0A1Q6HZZ1_BACUN</name>
<dbReference type="SUPFAM" id="SSF69318">
    <property type="entry name" value="Integrin alpha N-terminal domain"/>
    <property type="match status" value="1"/>
</dbReference>
<dbReference type="AlphaFoldDB" id="A0A1Q6HZZ1"/>
<dbReference type="Proteomes" id="UP000186549">
    <property type="component" value="Unassembled WGS sequence"/>
</dbReference>
<dbReference type="PANTHER" id="PTHR46580:SF4">
    <property type="entry name" value="ATP_GTP-BINDING PROTEIN"/>
    <property type="match status" value="1"/>
</dbReference>
<evidence type="ECO:0000313" key="1">
    <source>
        <dbReference type="EMBL" id="OKZ32220.1"/>
    </source>
</evidence>
<gene>
    <name evidence="1" type="ORF">BHV79_11055</name>
</gene>
<dbReference type="InterPro" id="IPR028994">
    <property type="entry name" value="Integrin_alpha_N"/>
</dbReference>